<keyword evidence="3" id="KW-1185">Reference proteome</keyword>
<dbReference type="EMBL" id="OZ034829">
    <property type="protein sequence ID" value="CAL1685878.1"/>
    <property type="molecule type" value="Genomic_DNA"/>
</dbReference>
<dbReference type="Proteomes" id="UP001497644">
    <property type="component" value="Chromosome 6"/>
</dbReference>
<evidence type="ECO:0000256" key="1">
    <source>
        <dbReference type="SAM" id="MobiDB-lite"/>
    </source>
</evidence>
<gene>
    <name evidence="2" type="ORF">LPLAT_LOCUS11284</name>
</gene>
<protein>
    <submittedName>
        <fullName evidence="2">Uncharacterized protein</fullName>
    </submittedName>
</protein>
<evidence type="ECO:0000313" key="2">
    <source>
        <dbReference type="EMBL" id="CAL1685878.1"/>
    </source>
</evidence>
<sequence>MYRWLVYETVEAPGGVVGGTPETEAVLPCLGALKKWMGLATPARQPLHPAFSESFVCPPGSLRSHIRQSADPSRSSTDEGCPARVSGCLASSVDRRFLQNSKISLAGERRRRSEDSQQQFARPSRTLDGTNREESL</sequence>
<dbReference type="AlphaFoldDB" id="A0AAV2P1P5"/>
<proteinExistence type="predicted"/>
<name>A0AAV2P1P5_9HYME</name>
<feature type="region of interest" description="Disordered" evidence="1">
    <location>
        <begin position="62"/>
        <end position="83"/>
    </location>
</feature>
<reference evidence="2" key="1">
    <citation type="submission" date="2024-04" db="EMBL/GenBank/DDBJ databases">
        <authorList>
            <consortium name="Molecular Ecology Group"/>
        </authorList>
    </citation>
    <scope>NUCLEOTIDE SEQUENCE</scope>
</reference>
<evidence type="ECO:0000313" key="3">
    <source>
        <dbReference type="Proteomes" id="UP001497644"/>
    </source>
</evidence>
<accession>A0AAV2P1P5</accession>
<feature type="region of interest" description="Disordered" evidence="1">
    <location>
        <begin position="103"/>
        <end position="136"/>
    </location>
</feature>
<organism evidence="2 3">
    <name type="scientific">Lasius platythorax</name>
    <dbReference type="NCBI Taxonomy" id="488582"/>
    <lineage>
        <taxon>Eukaryota</taxon>
        <taxon>Metazoa</taxon>
        <taxon>Ecdysozoa</taxon>
        <taxon>Arthropoda</taxon>
        <taxon>Hexapoda</taxon>
        <taxon>Insecta</taxon>
        <taxon>Pterygota</taxon>
        <taxon>Neoptera</taxon>
        <taxon>Endopterygota</taxon>
        <taxon>Hymenoptera</taxon>
        <taxon>Apocrita</taxon>
        <taxon>Aculeata</taxon>
        <taxon>Formicoidea</taxon>
        <taxon>Formicidae</taxon>
        <taxon>Formicinae</taxon>
        <taxon>Lasius</taxon>
        <taxon>Lasius</taxon>
    </lineage>
</organism>